<evidence type="ECO:0000256" key="1">
    <source>
        <dbReference type="ARBA" id="ARBA00003294"/>
    </source>
</evidence>
<dbReference type="PANTHER" id="PTHR12128:SF66">
    <property type="entry name" value="4-HYDROXY-2-OXOGLUTARATE ALDOLASE, MITOCHONDRIAL"/>
    <property type="match status" value="1"/>
</dbReference>
<keyword evidence="7" id="KW-0457">Lysine biosynthesis</keyword>
<dbReference type="InterPro" id="IPR005263">
    <property type="entry name" value="DapA"/>
</dbReference>
<protein>
    <recommendedName>
        <fullName evidence="3">4-hydroxy-tetrahydrodipicolinate synthase</fullName>
        <ecNumber evidence="3">4.3.3.7</ecNumber>
    </recommendedName>
</protein>
<evidence type="ECO:0000256" key="5">
    <source>
        <dbReference type="ARBA" id="ARBA00022605"/>
    </source>
</evidence>
<dbReference type="GO" id="GO:0005829">
    <property type="term" value="C:cytosol"/>
    <property type="evidence" value="ECO:0007669"/>
    <property type="project" value="TreeGrafter"/>
</dbReference>
<dbReference type="GO" id="GO:0008840">
    <property type="term" value="F:4-hydroxy-tetrahydrodipicolinate synthase activity"/>
    <property type="evidence" value="ECO:0007669"/>
    <property type="project" value="UniProtKB-EC"/>
</dbReference>
<dbReference type="PANTHER" id="PTHR12128">
    <property type="entry name" value="DIHYDRODIPICOLINATE SYNTHASE"/>
    <property type="match status" value="1"/>
</dbReference>
<evidence type="ECO:0000256" key="9">
    <source>
        <dbReference type="ARBA" id="ARBA00023270"/>
    </source>
</evidence>
<dbReference type="CDD" id="cd00950">
    <property type="entry name" value="DHDPS"/>
    <property type="match status" value="1"/>
</dbReference>
<evidence type="ECO:0000256" key="8">
    <source>
        <dbReference type="ARBA" id="ARBA00023239"/>
    </source>
</evidence>
<keyword evidence="9" id="KW-0704">Schiff base</keyword>
<dbReference type="SUPFAM" id="SSF51569">
    <property type="entry name" value="Aldolase"/>
    <property type="match status" value="1"/>
</dbReference>
<dbReference type="GO" id="GO:0009089">
    <property type="term" value="P:lysine biosynthetic process via diaminopimelate"/>
    <property type="evidence" value="ECO:0007669"/>
    <property type="project" value="UniProtKB-UniPathway"/>
</dbReference>
<proteinExistence type="inferred from homology"/>
<reference evidence="11" key="1">
    <citation type="submission" date="2019-08" db="EMBL/GenBank/DDBJ databases">
        <authorList>
            <person name="Kucharzyk K."/>
            <person name="Murdoch R.W."/>
            <person name="Higgins S."/>
            <person name="Loffler F."/>
        </authorList>
    </citation>
    <scope>NUCLEOTIDE SEQUENCE</scope>
</reference>
<organism evidence="11">
    <name type="scientific">bioreactor metagenome</name>
    <dbReference type="NCBI Taxonomy" id="1076179"/>
    <lineage>
        <taxon>unclassified sequences</taxon>
        <taxon>metagenomes</taxon>
        <taxon>ecological metagenomes</taxon>
    </lineage>
</organism>
<keyword evidence="8 11" id="KW-0456">Lyase</keyword>
<dbReference type="AlphaFoldDB" id="A0A644TJH9"/>
<dbReference type="PRINTS" id="PR00146">
    <property type="entry name" value="DHPICSNTHASE"/>
</dbReference>
<dbReference type="SMART" id="SM01130">
    <property type="entry name" value="DHDPS"/>
    <property type="match status" value="1"/>
</dbReference>
<accession>A0A644TJH9</accession>
<evidence type="ECO:0000256" key="2">
    <source>
        <dbReference type="ARBA" id="ARBA00005120"/>
    </source>
</evidence>
<evidence type="ECO:0000256" key="6">
    <source>
        <dbReference type="ARBA" id="ARBA00022915"/>
    </source>
</evidence>
<keyword evidence="4" id="KW-0963">Cytoplasm</keyword>
<dbReference type="Gene3D" id="3.20.20.70">
    <property type="entry name" value="Aldolase class I"/>
    <property type="match status" value="1"/>
</dbReference>
<evidence type="ECO:0000256" key="3">
    <source>
        <dbReference type="ARBA" id="ARBA00012086"/>
    </source>
</evidence>
<dbReference type="HAMAP" id="MF_00418">
    <property type="entry name" value="DapA"/>
    <property type="match status" value="1"/>
</dbReference>
<keyword evidence="5" id="KW-0028">Amino-acid biosynthesis</keyword>
<dbReference type="InterPro" id="IPR002220">
    <property type="entry name" value="DapA-like"/>
</dbReference>
<comment type="caution">
    <text evidence="11">The sequence shown here is derived from an EMBL/GenBank/DDBJ whole genome shotgun (WGS) entry which is preliminary data.</text>
</comment>
<comment type="pathway">
    <text evidence="2">Amino-acid biosynthesis; L-lysine biosynthesis via DAP pathway; (S)-tetrahydrodipicolinate from L-aspartate: step 3/4.</text>
</comment>
<dbReference type="NCBIfam" id="TIGR00674">
    <property type="entry name" value="dapA"/>
    <property type="match status" value="1"/>
</dbReference>
<comment type="function">
    <text evidence="1">Catalyzes the condensation of (S)-aspartate-beta-semialdehyde [(S)-ASA] and pyruvate to 4-hydroxy-tetrahydrodipicolinate (HTPA).</text>
</comment>
<dbReference type="InterPro" id="IPR020624">
    <property type="entry name" value="Schiff_base-form_aldolases_CS"/>
</dbReference>
<name>A0A644TJH9_9ZZZZ</name>
<evidence type="ECO:0000313" key="11">
    <source>
        <dbReference type="EMBL" id="MPL67063.1"/>
    </source>
</evidence>
<dbReference type="PROSITE" id="PS00666">
    <property type="entry name" value="DHDPS_2"/>
    <property type="match status" value="1"/>
</dbReference>
<dbReference type="UniPathway" id="UPA00034">
    <property type="reaction ID" value="UER00017"/>
</dbReference>
<dbReference type="InterPro" id="IPR020625">
    <property type="entry name" value="Schiff_base-form_aldolases_AS"/>
</dbReference>
<comment type="catalytic activity">
    <reaction evidence="10">
        <text>L-aspartate 4-semialdehyde + pyruvate = (2S,4S)-4-hydroxy-2,3,4,5-tetrahydrodipicolinate + H2O + H(+)</text>
        <dbReference type="Rhea" id="RHEA:34171"/>
        <dbReference type="ChEBI" id="CHEBI:15361"/>
        <dbReference type="ChEBI" id="CHEBI:15377"/>
        <dbReference type="ChEBI" id="CHEBI:15378"/>
        <dbReference type="ChEBI" id="CHEBI:67139"/>
        <dbReference type="ChEBI" id="CHEBI:537519"/>
        <dbReference type="EC" id="4.3.3.7"/>
    </reaction>
</comment>
<evidence type="ECO:0000256" key="7">
    <source>
        <dbReference type="ARBA" id="ARBA00023154"/>
    </source>
</evidence>
<sequence>MTQYKPCTLRLNFKRSAMMMQNPYFGRLLTAMVTPFKEDGSVNYSEAADFAEWLLANGSDGLVVAGTTGEAPTMTFEEKKELFTTIINRIAGKAPIVVGTGSNDTNATIRVTKMAEEVGADGVLVVGPYYNKPTQEGFYQHFKAVAAATKLPVVIYNVPSRTGTNILPSTVARLARECKNIVAIKEAAGNVSQVAELYSVVPSDFTIYSGDDLLILPFMSVGATGLISVLSNVGGELLQELMKAYEKGEVKAAMELNRKMLPQAQAMFIVSNPIPIKEAVTMLTPFNAGPFRLPLCNLTEEERIKVTKALKDSGLME</sequence>
<dbReference type="EC" id="4.3.3.7" evidence="3"/>
<dbReference type="PIRSF" id="PIRSF001365">
    <property type="entry name" value="DHDPS"/>
    <property type="match status" value="1"/>
</dbReference>
<evidence type="ECO:0000256" key="4">
    <source>
        <dbReference type="ARBA" id="ARBA00022490"/>
    </source>
</evidence>
<dbReference type="Pfam" id="PF00701">
    <property type="entry name" value="DHDPS"/>
    <property type="match status" value="1"/>
</dbReference>
<dbReference type="PROSITE" id="PS00665">
    <property type="entry name" value="DHDPS_1"/>
    <property type="match status" value="1"/>
</dbReference>
<gene>
    <name evidence="11" type="primary">dapA_6</name>
    <name evidence="11" type="ORF">SDC9_12753</name>
</gene>
<evidence type="ECO:0000256" key="10">
    <source>
        <dbReference type="ARBA" id="ARBA00047836"/>
    </source>
</evidence>
<keyword evidence="6" id="KW-0220">Diaminopimelate biosynthesis</keyword>
<dbReference type="EMBL" id="VSSQ01000035">
    <property type="protein sequence ID" value="MPL67063.1"/>
    <property type="molecule type" value="Genomic_DNA"/>
</dbReference>
<dbReference type="InterPro" id="IPR013785">
    <property type="entry name" value="Aldolase_TIM"/>
</dbReference>
<dbReference type="GO" id="GO:0019877">
    <property type="term" value="P:diaminopimelate biosynthetic process"/>
    <property type="evidence" value="ECO:0007669"/>
    <property type="project" value="UniProtKB-KW"/>
</dbReference>